<proteinExistence type="predicted"/>
<reference evidence="1" key="1">
    <citation type="submission" date="2014-06" db="EMBL/GenBank/DDBJ databases">
        <authorList>
            <person name="Ju J."/>
            <person name="Zhang J."/>
        </authorList>
    </citation>
    <scope>NUCLEOTIDE SEQUENCE</scope>
    <source>
        <strain evidence="1">SscI8</strain>
    </source>
</reference>
<organism evidence="1">
    <name type="scientific">Sporisorium scitamineum</name>
    <dbReference type="NCBI Taxonomy" id="49012"/>
    <lineage>
        <taxon>Eukaryota</taxon>
        <taxon>Fungi</taxon>
        <taxon>Dikarya</taxon>
        <taxon>Basidiomycota</taxon>
        <taxon>Ustilaginomycotina</taxon>
        <taxon>Ustilaginomycetes</taxon>
        <taxon>Ustilaginales</taxon>
        <taxon>Ustilaginaceae</taxon>
        <taxon>Sporisorium</taxon>
    </lineage>
</organism>
<dbReference type="AlphaFoldDB" id="A0A140KMC7"/>
<protein>
    <submittedName>
        <fullName evidence="1">Uncharacterized protein</fullName>
    </submittedName>
</protein>
<gene>
    <name evidence="1" type="ORF">SPSC_00384</name>
</gene>
<evidence type="ECO:0000313" key="1">
    <source>
        <dbReference type="EMBL" id="CDR87258.1"/>
    </source>
</evidence>
<accession>A0A140KMC7</accession>
<dbReference type="OrthoDB" id="198652at2759"/>
<sequence>MLASTSTASTTLLSSTRSEGLKHLYRTILQQARLLSCTLDDPIVFSSHRFLARKNLEPLLSSPPTSTEAQREWTPSTATKRIVRAQMHRRHLADANFGWEHSVHRALWLAYARKGKLRRDALSDLSPIASSSAKEQKYEKKLRKKVVSPVLQTLLTSAMSMSGAKVKSRDHLNGRPPPPFLPTEDDPLVKFFGKAVGRRRVLNANGRFVKAYLKKVLVPVDVVSSGDGGEGSLYAHLESKARPPKEHIACYPRRFGTVSRGTSDPVAKRNVERPSWLASATKNVQHYRSDFHSSAHRGRALRMHGWTSHPKDFSQPRLRRRLYARLLDDVPFLLLDSTANGQEGMARKNDPLGIRAKLETISSIECRTKMNVVKSRFAVGPRSRGAEIAPRELAQEKAVDGLSESEIAFLRREGLLS</sequence>
<name>A0A140KMC7_9BASI</name>
<dbReference type="EMBL" id="LK056653">
    <property type="protein sequence ID" value="CDR87258.1"/>
    <property type="molecule type" value="Genomic_DNA"/>
</dbReference>